<evidence type="ECO:0000313" key="1">
    <source>
        <dbReference type="EMBL" id="GFR25444.1"/>
    </source>
</evidence>
<name>A0A8X6INA5_TRICU</name>
<dbReference type="AlphaFoldDB" id="A0A8X6INA5"/>
<protein>
    <submittedName>
        <fullName evidence="1">Uncharacterized protein</fullName>
    </submittedName>
</protein>
<sequence length="127" mass="14843">MHPLYRLDSHYLLIIHRWVYRNFVENYILNVPVGTELHVNGRKDHYLTNRFVRTEEGFLYDPWCMRTSAIAPHLDGSYGMDGGKTTASGLEIGGIYPMEVLRNPQPEGKKVYKSFHEFWGQVNKVQE</sequence>
<dbReference type="EMBL" id="BMAO01028533">
    <property type="protein sequence ID" value="GFR25444.1"/>
    <property type="molecule type" value="Genomic_DNA"/>
</dbReference>
<accession>A0A8X6INA5</accession>
<evidence type="ECO:0000313" key="2">
    <source>
        <dbReference type="Proteomes" id="UP000887116"/>
    </source>
</evidence>
<dbReference type="Proteomes" id="UP000887116">
    <property type="component" value="Unassembled WGS sequence"/>
</dbReference>
<reference evidence="1" key="1">
    <citation type="submission" date="2020-07" db="EMBL/GenBank/DDBJ databases">
        <title>Multicomponent nature underlies the extraordinary mechanical properties of spider dragline silk.</title>
        <authorList>
            <person name="Kono N."/>
            <person name="Nakamura H."/>
            <person name="Mori M."/>
            <person name="Yoshida Y."/>
            <person name="Ohtoshi R."/>
            <person name="Malay A.D."/>
            <person name="Moran D.A.P."/>
            <person name="Tomita M."/>
            <person name="Numata K."/>
            <person name="Arakawa K."/>
        </authorList>
    </citation>
    <scope>NUCLEOTIDE SEQUENCE</scope>
</reference>
<gene>
    <name evidence="1" type="ORF">TNCT_570131</name>
</gene>
<dbReference type="OrthoDB" id="2579248at2759"/>
<keyword evidence="2" id="KW-1185">Reference proteome</keyword>
<organism evidence="1 2">
    <name type="scientific">Trichonephila clavata</name>
    <name type="common">Joro spider</name>
    <name type="synonym">Nephila clavata</name>
    <dbReference type="NCBI Taxonomy" id="2740835"/>
    <lineage>
        <taxon>Eukaryota</taxon>
        <taxon>Metazoa</taxon>
        <taxon>Ecdysozoa</taxon>
        <taxon>Arthropoda</taxon>
        <taxon>Chelicerata</taxon>
        <taxon>Arachnida</taxon>
        <taxon>Araneae</taxon>
        <taxon>Araneomorphae</taxon>
        <taxon>Entelegynae</taxon>
        <taxon>Araneoidea</taxon>
        <taxon>Nephilidae</taxon>
        <taxon>Trichonephila</taxon>
    </lineage>
</organism>
<comment type="caution">
    <text evidence="1">The sequence shown here is derived from an EMBL/GenBank/DDBJ whole genome shotgun (WGS) entry which is preliminary data.</text>
</comment>
<proteinExistence type="predicted"/>